<organism evidence="5 6">
    <name type="scientific">Halarcobacter mediterraneus</name>
    <dbReference type="NCBI Taxonomy" id="2023153"/>
    <lineage>
        <taxon>Bacteria</taxon>
        <taxon>Pseudomonadati</taxon>
        <taxon>Campylobacterota</taxon>
        <taxon>Epsilonproteobacteria</taxon>
        <taxon>Campylobacterales</taxon>
        <taxon>Arcobacteraceae</taxon>
        <taxon>Halarcobacter</taxon>
    </lineage>
</organism>
<comment type="caution">
    <text evidence="5">The sequence shown here is derived from an EMBL/GenBank/DDBJ whole genome shotgun (WGS) entry which is preliminary data.</text>
</comment>
<dbReference type="GO" id="GO:0003677">
    <property type="term" value="F:DNA binding"/>
    <property type="evidence" value="ECO:0007669"/>
    <property type="project" value="UniProtKB-KW"/>
</dbReference>
<dbReference type="RefSeq" id="WP_129060780.1">
    <property type="nucleotide sequence ID" value="NZ_NXIE01000001.1"/>
</dbReference>
<dbReference type="EMBL" id="NXIE01000001">
    <property type="protein sequence ID" value="RXK14643.1"/>
    <property type="molecule type" value="Genomic_DNA"/>
</dbReference>
<name>A0A4Q1AZ31_9BACT</name>
<reference evidence="5 6" key="1">
    <citation type="submission" date="2017-09" db="EMBL/GenBank/DDBJ databases">
        <title>Genomics of the genus Arcobacter.</title>
        <authorList>
            <person name="Perez-Cataluna A."/>
            <person name="Figueras M.J."/>
            <person name="Salas-Masso N."/>
        </authorList>
    </citation>
    <scope>NUCLEOTIDE SEQUENCE [LARGE SCALE GENOMIC DNA]</scope>
    <source>
        <strain evidence="5 6">F156-34</strain>
    </source>
</reference>
<protein>
    <submittedName>
        <fullName evidence="5">GntR family transcriptional regulator</fullName>
    </submittedName>
</protein>
<dbReference type="InterPro" id="IPR036390">
    <property type="entry name" value="WH_DNA-bd_sf"/>
</dbReference>
<evidence type="ECO:0000256" key="2">
    <source>
        <dbReference type="ARBA" id="ARBA00023125"/>
    </source>
</evidence>
<keyword evidence="6" id="KW-1185">Reference proteome</keyword>
<sequence>MEFNESKAIYLQIVDIVFKQILLKNIKEESRLPSIRELAVEMEVNPNTVVRSYTYMEQKNIIYKKRGVGYFVKENARKEILKDKKEIFIKETLPYIFEQMQELDLSIEDLIQFYETSK</sequence>
<accession>A0A4Q1AZ31</accession>
<dbReference type="InterPro" id="IPR000524">
    <property type="entry name" value="Tscrpt_reg_HTH_GntR"/>
</dbReference>
<evidence type="ECO:0000256" key="3">
    <source>
        <dbReference type="ARBA" id="ARBA00023163"/>
    </source>
</evidence>
<feature type="domain" description="HTH gntR-type" evidence="4">
    <location>
        <begin position="7"/>
        <end position="75"/>
    </location>
</feature>
<dbReference type="Gene3D" id="1.10.10.10">
    <property type="entry name" value="Winged helix-like DNA-binding domain superfamily/Winged helix DNA-binding domain"/>
    <property type="match status" value="1"/>
</dbReference>
<dbReference type="PANTHER" id="PTHR38445:SF10">
    <property type="entry name" value="GNTR-FAMILY TRANSCRIPTIONAL REGULATOR"/>
    <property type="match status" value="1"/>
</dbReference>
<dbReference type="InterPro" id="IPR036388">
    <property type="entry name" value="WH-like_DNA-bd_sf"/>
</dbReference>
<evidence type="ECO:0000259" key="4">
    <source>
        <dbReference type="PROSITE" id="PS50949"/>
    </source>
</evidence>
<dbReference type="SMART" id="SM00345">
    <property type="entry name" value="HTH_GNTR"/>
    <property type="match status" value="1"/>
</dbReference>
<evidence type="ECO:0000256" key="1">
    <source>
        <dbReference type="ARBA" id="ARBA00023015"/>
    </source>
</evidence>
<keyword evidence="3" id="KW-0804">Transcription</keyword>
<dbReference type="PROSITE" id="PS50949">
    <property type="entry name" value="HTH_GNTR"/>
    <property type="match status" value="1"/>
</dbReference>
<dbReference type="GO" id="GO:0003700">
    <property type="term" value="F:DNA-binding transcription factor activity"/>
    <property type="evidence" value="ECO:0007669"/>
    <property type="project" value="InterPro"/>
</dbReference>
<dbReference type="AlphaFoldDB" id="A0A4Q1AZ31"/>
<evidence type="ECO:0000313" key="5">
    <source>
        <dbReference type="EMBL" id="RXK14643.1"/>
    </source>
</evidence>
<dbReference type="SUPFAM" id="SSF46785">
    <property type="entry name" value="Winged helix' DNA-binding domain"/>
    <property type="match status" value="1"/>
</dbReference>
<gene>
    <name evidence="5" type="ORF">CP965_04150</name>
</gene>
<proteinExistence type="predicted"/>
<dbReference type="Pfam" id="PF00392">
    <property type="entry name" value="GntR"/>
    <property type="match status" value="1"/>
</dbReference>
<dbReference type="OrthoDB" id="9804020at2"/>
<keyword evidence="2" id="KW-0238">DNA-binding</keyword>
<dbReference type="Gene3D" id="1.10.287.100">
    <property type="match status" value="1"/>
</dbReference>
<dbReference type="PANTHER" id="PTHR38445">
    <property type="entry name" value="HTH-TYPE TRANSCRIPTIONAL REPRESSOR YTRA"/>
    <property type="match status" value="1"/>
</dbReference>
<dbReference type="Proteomes" id="UP000289718">
    <property type="component" value="Unassembled WGS sequence"/>
</dbReference>
<dbReference type="CDD" id="cd07377">
    <property type="entry name" value="WHTH_GntR"/>
    <property type="match status" value="1"/>
</dbReference>
<keyword evidence="1" id="KW-0805">Transcription regulation</keyword>
<evidence type="ECO:0000313" key="6">
    <source>
        <dbReference type="Proteomes" id="UP000289718"/>
    </source>
</evidence>